<proteinExistence type="predicted"/>
<comment type="caution">
    <text evidence="1">The sequence shown here is derived from an EMBL/GenBank/DDBJ whole genome shotgun (WGS) entry which is preliminary data.</text>
</comment>
<dbReference type="Proteomes" id="UP000078046">
    <property type="component" value="Unassembled WGS sequence"/>
</dbReference>
<evidence type="ECO:0008006" key="3">
    <source>
        <dbReference type="Google" id="ProtNLM"/>
    </source>
</evidence>
<dbReference type="InterPro" id="IPR029058">
    <property type="entry name" value="AB_hydrolase_fold"/>
</dbReference>
<dbReference type="OrthoDB" id="446723at2759"/>
<name>A0A177BBL4_9BILA</name>
<dbReference type="PANTHER" id="PTHR12277:SF81">
    <property type="entry name" value="PROTEIN ABHD13"/>
    <property type="match status" value="1"/>
</dbReference>
<evidence type="ECO:0000313" key="1">
    <source>
        <dbReference type="EMBL" id="OAF71023.1"/>
    </source>
</evidence>
<reference evidence="1 2" key="1">
    <citation type="submission" date="2016-04" db="EMBL/GenBank/DDBJ databases">
        <title>The genome of Intoshia linei affirms orthonectids as highly simplified spiralians.</title>
        <authorList>
            <person name="Mikhailov K.V."/>
            <person name="Slusarev G.S."/>
            <person name="Nikitin M.A."/>
            <person name="Logacheva M.D."/>
            <person name="Penin A."/>
            <person name="Aleoshin V."/>
            <person name="Panchin Y.V."/>
        </authorList>
    </citation>
    <scope>NUCLEOTIDE SEQUENCE [LARGE SCALE GENOMIC DNA]</scope>
    <source>
        <strain evidence="1">Intl2013</strain>
        <tissue evidence="1">Whole animal</tissue>
    </source>
</reference>
<organism evidence="1 2">
    <name type="scientific">Intoshia linei</name>
    <dbReference type="NCBI Taxonomy" id="1819745"/>
    <lineage>
        <taxon>Eukaryota</taxon>
        <taxon>Metazoa</taxon>
        <taxon>Spiralia</taxon>
        <taxon>Lophotrochozoa</taxon>
        <taxon>Mesozoa</taxon>
        <taxon>Orthonectida</taxon>
        <taxon>Rhopaluridae</taxon>
        <taxon>Intoshia</taxon>
    </lineage>
</organism>
<accession>A0A177BBL4</accession>
<sequence>MLMLFNRLLRLFCCPPFPSRIVAKLAFNPPICNYYFEKQGDKDDYNLVLFENPLIHSDTTNFNTSQSPRSQCMCRTSDCNCKAIGTSCSSSQHVHSTERVTLDCNLENGVRQFRPKETDAYFVNTSEGNKIAVVYAHPIKHSKHILLLSHGNAMDIGDSILYMVYLCGILKCNIITYDYSGYGISSGKPLECNLYRDIRAVYDSIYKRYGFNQENIILFGISIGSVPTIDLASQENFAGVIIQSGLASGLQIISQNLKQIACFNPFPSIDKIQNIKSPVLIIHGMDDAIININHGRELYQNVQNKVDPLFAIGCGHNDVDLNENYFPRLYHFIHNEV</sequence>
<dbReference type="PANTHER" id="PTHR12277">
    <property type="entry name" value="ALPHA/BETA HYDROLASE DOMAIN-CONTAINING PROTEIN"/>
    <property type="match status" value="1"/>
</dbReference>
<evidence type="ECO:0000313" key="2">
    <source>
        <dbReference type="Proteomes" id="UP000078046"/>
    </source>
</evidence>
<dbReference type="EMBL" id="LWCA01000087">
    <property type="protein sequence ID" value="OAF71023.1"/>
    <property type="molecule type" value="Genomic_DNA"/>
</dbReference>
<protein>
    <recommendedName>
        <fullName evidence="3">Serine aminopeptidase S33 domain-containing protein</fullName>
    </recommendedName>
</protein>
<gene>
    <name evidence="1" type="ORF">A3Q56_01197</name>
</gene>
<dbReference type="Gene3D" id="3.40.50.1820">
    <property type="entry name" value="alpha/beta hydrolase"/>
    <property type="match status" value="1"/>
</dbReference>
<dbReference type="SUPFAM" id="SSF53474">
    <property type="entry name" value="alpha/beta-Hydrolases"/>
    <property type="match status" value="1"/>
</dbReference>
<keyword evidence="2" id="KW-1185">Reference proteome</keyword>
<dbReference type="AlphaFoldDB" id="A0A177BBL4"/>